<dbReference type="AlphaFoldDB" id="A0A6J4KBW3"/>
<organism evidence="1">
    <name type="scientific">uncultured Friedmanniella sp</name>
    <dbReference type="NCBI Taxonomy" id="335381"/>
    <lineage>
        <taxon>Bacteria</taxon>
        <taxon>Bacillati</taxon>
        <taxon>Actinomycetota</taxon>
        <taxon>Actinomycetes</taxon>
        <taxon>Propionibacteriales</taxon>
        <taxon>Nocardioidaceae</taxon>
        <taxon>Friedmanniella</taxon>
        <taxon>environmental samples</taxon>
    </lineage>
</organism>
<accession>A0A6J4KBW3</accession>
<dbReference type="EMBL" id="CADCTS010000197">
    <property type="protein sequence ID" value="CAA9301696.1"/>
    <property type="molecule type" value="Genomic_DNA"/>
</dbReference>
<protein>
    <recommendedName>
        <fullName evidence="2">ANTAR domain-containing protein</fullName>
    </recommendedName>
</protein>
<gene>
    <name evidence="1" type="ORF">AVDCRST_MAG48-1374</name>
</gene>
<sequence>MDLAEHYRAAVGTAFDAVHDDASLLPEVLARACVQVLPVEGAGISVTQDLRVPLGASDPVAMRAERLQTTVGEGPCLDAVQTPLPLTAGLEQLRERWPVFAAEFLRQTPYRSVASLPLIPPRGGRRLGALDLYRTSAEPMDTQLLFQLATSVGSPAAAMLAGAPVREDDAGVTMPVWLDTDLVHSRMDVWSAVGVLVAASSLQNTDALALLRAYAYGQGTSLDDVAARLTAGGLDVDEVVQGASLG</sequence>
<proteinExistence type="predicted"/>
<name>A0A6J4KBW3_9ACTN</name>
<reference evidence="1" key="1">
    <citation type="submission" date="2020-02" db="EMBL/GenBank/DDBJ databases">
        <authorList>
            <person name="Meier V. D."/>
        </authorList>
    </citation>
    <scope>NUCLEOTIDE SEQUENCE</scope>
    <source>
        <strain evidence="1">AVDCRST_MAG48</strain>
    </source>
</reference>
<evidence type="ECO:0000313" key="1">
    <source>
        <dbReference type="EMBL" id="CAA9301696.1"/>
    </source>
</evidence>
<dbReference type="InterPro" id="IPR029016">
    <property type="entry name" value="GAF-like_dom_sf"/>
</dbReference>
<dbReference type="Gene3D" id="3.30.450.40">
    <property type="match status" value="1"/>
</dbReference>
<evidence type="ECO:0008006" key="2">
    <source>
        <dbReference type="Google" id="ProtNLM"/>
    </source>
</evidence>
<dbReference type="SUPFAM" id="SSF55781">
    <property type="entry name" value="GAF domain-like"/>
    <property type="match status" value="1"/>
</dbReference>